<gene>
    <name evidence="3" type="ORF">PF011_g20664</name>
</gene>
<dbReference type="InterPro" id="IPR013103">
    <property type="entry name" value="RVT_2"/>
</dbReference>
<protein>
    <recommendedName>
        <fullName evidence="2">Reverse transcriptase Ty1/copia-type domain-containing protein</fullName>
    </recommendedName>
</protein>
<accession>A0A6A3IWU0</accession>
<dbReference type="Pfam" id="PF07727">
    <property type="entry name" value="RVT_2"/>
    <property type="match status" value="1"/>
</dbReference>
<evidence type="ECO:0000313" key="3">
    <source>
        <dbReference type="EMBL" id="KAE8984745.1"/>
    </source>
</evidence>
<evidence type="ECO:0000256" key="1">
    <source>
        <dbReference type="SAM" id="SignalP"/>
    </source>
</evidence>
<evidence type="ECO:0000313" key="4">
    <source>
        <dbReference type="Proteomes" id="UP000460718"/>
    </source>
</evidence>
<feature type="signal peptide" evidence="1">
    <location>
        <begin position="1"/>
        <end position="18"/>
    </location>
</feature>
<keyword evidence="1" id="KW-0732">Signal</keyword>
<organism evidence="3 4">
    <name type="scientific">Phytophthora fragariae</name>
    <dbReference type="NCBI Taxonomy" id="53985"/>
    <lineage>
        <taxon>Eukaryota</taxon>
        <taxon>Sar</taxon>
        <taxon>Stramenopiles</taxon>
        <taxon>Oomycota</taxon>
        <taxon>Peronosporomycetes</taxon>
        <taxon>Peronosporales</taxon>
        <taxon>Peronosporaceae</taxon>
        <taxon>Phytophthora</taxon>
    </lineage>
</organism>
<comment type="caution">
    <text evidence="3">The sequence shown here is derived from an EMBL/GenBank/DDBJ whole genome shotgun (WGS) entry which is preliminary data.</text>
</comment>
<feature type="chain" id="PRO_5025514365" description="Reverse transcriptase Ty1/copia-type domain-containing protein" evidence="1">
    <location>
        <begin position="19"/>
        <end position="129"/>
    </location>
</feature>
<dbReference type="Proteomes" id="UP000460718">
    <property type="component" value="Unassembled WGS sequence"/>
</dbReference>
<evidence type="ECO:0000259" key="2">
    <source>
        <dbReference type="Pfam" id="PF07727"/>
    </source>
</evidence>
<dbReference type="EMBL" id="QXFW01001873">
    <property type="protein sequence ID" value="KAE8984745.1"/>
    <property type="molecule type" value="Genomic_DNA"/>
</dbReference>
<sequence length="129" mass="14771">MTVRIFFVIVAKLKLAVRQGDVPAAYVKADLPEVIFMKPIPGFGTEVHEGKVWRLCKALYGLRQAGREWNKDIDIYLGEYGLQPTEVDPCLYFARVSGSLLLKNKFSDKDMGERNSFWAREYSARDPPR</sequence>
<name>A0A6A3IWU0_9STRA</name>
<feature type="domain" description="Reverse transcriptase Ty1/copia-type" evidence="2">
    <location>
        <begin position="3"/>
        <end position="98"/>
    </location>
</feature>
<dbReference type="AlphaFoldDB" id="A0A6A3IWU0"/>
<proteinExistence type="predicted"/>
<reference evidence="3 4" key="1">
    <citation type="submission" date="2018-09" db="EMBL/GenBank/DDBJ databases">
        <title>Genomic investigation of the strawberry pathogen Phytophthora fragariae indicates pathogenicity is determined by transcriptional variation in three key races.</title>
        <authorList>
            <person name="Adams T.M."/>
            <person name="Armitage A.D."/>
            <person name="Sobczyk M.K."/>
            <person name="Bates H.J."/>
            <person name="Dunwell J.M."/>
            <person name="Nellist C.F."/>
            <person name="Harrison R.J."/>
        </authorList>
    </citation>
    <scope>NUCLEOTIDE SEQUENCE [LARGE SCALE GENOMIC DNA]</scope>
    <source>
        <strain evidence="3 4">SCRP245</strain>
    </source>
</reference>